<proteinExistence type="predicted"/>
<evidence type="ECO:0000256" key="2">
    <source>
        <dbReference type="ARBA" id="ARBA00022630"/>
    </source>
</evidence>
<feature type="region of interest" description="Disordered" evidence="5">
    <location>
        <begin position="388"/>
        <end position="411"/>
    </location>
</feature>
<protein>
    <submittedName>
        <fullName evidence="7">Pyridine nucleotide-disulfide oxidoreductase</fullName>
    </submittedName>
</protein>
<comment type="caution">
    <text evidence="7">The sequence shown here is derived from an EMBL/GenBank/DDBJ whole genome shotgun (WGS) entry which is preliminary data.</text>
</comment>
<dbReference type="Proteomes" id="UP000291591">
    <property type="component" value="Unassembled WGS sequence"/>
</dbReference>
<feature type="domain" description="FAD/NAD(P)-binding" evidence="6">
    <location>
        <begin position="21"/>
        <end position="315"/>
    </location>
</feature>
<dbReference type="SUPFAM" id="SSF51905">
    <property type="entry name" value="FAD/NAD(P)-binding domain"/>
    <property type="match status" value="2"/>
</dbReference>
<keyword evidence="4" id="KW-0560">Oxidoreductase</keyword>
<evidence type="ECO:0000256" key="3">
    <source>
        <dbReference type="ARBA" id="ARBA00022827"/>
    </source>
</evidence>
<name>A0A4Q7UYT0_PSEST</name>
<dbReference type="GO" id="GO:0005737">
    <property type="term" value="C:cytoplasm"/>
    <property type="evidence" value="ECO:0007669"/>
    <property type="project" value="TreeGrafter"/>
</dbReference>
<reference evidence="7 8" key="1">
    <citation type="submission" date="2019-02" db="EMBL/GenBank/DDBJ databases">
        <title>Sequencing the genomes of 1000 actinobacteria strains.</title>
        <authorList>
            <person name="Klenk H.-P."/>
        </authorList>
    </citation>
    <scope>NUCLEOTIDE SEQUENCE [LARGE SCALE GENOMIC DNA]</scope>
    <source>
        <strain evidence="7 8">DSM 45779</strain>
    </source>
</reference>
<organism evidence="7 8">
    <name type="scientific">Pseudonocardia sediminis</name>
    <dbReference type="NCBI Taxonomy" id="1397368"/>
    <lineage>
        <taxon>Bacteria</taxon>
        <taxon>Bacillati</taxon>
        <taxon>Actinomycetota</taxon>
        <taxon>Actinomycetes</taxon>
        <taxon>Pseudonocardiales</taxon>
        <taxon>Pseudonocardiaceae</taxon>
        <taxon>Pseudonocardia</taxon>
    </lineage>
</organism>
<dbReference type="EMBL" id="SHKL01000001">
    <property type="protein sequence ID" value="RZT87252.1"/>
    <property type="molecule type" value="Genomic_DNA"/>
</dbReference>
<keyword evidence="8" id="KW-1185">Reference proteome</keyword>
<dbReference type="PRINTS" id="PR00411">
    <property type="entry name" value="PNDRDTASEI"/>
</dbReference>
<evidence type="ECO:0000256" key="5">
    <source>
        <dbReference type="SAM" id="MobiDB-lite"/>
    </source>
</evidence>
<evidence type="ECO:0000256" key="1">
    <source>
        <dbReference type="ARBA" id="ARBA00001974"/>
    </source>
</evidence>
<dbReference type="SUPFAM" id="SSF55424">
    <property type="entry name" value="FAD/NAD-linked reductases, dimerisation (C-terminal) domain"/>
    <property type="match status" value="1"/>
</dbReference>
<dbReference type="InterPro" id="IPR016156">
    <property type="entry name" value="FAD/NAD-linked_Rdtase_dimer_sf"/>
</dbReference>
<dbReference type="PANTHER" id="PTHR43557:SF2">
    <property type="entry name" value="RIESKE DOMAIN-CONTAINING PROTEIN-RELATED"/>
    <property type="match status" value="1"/>
</dbReference>
<dbReference type="InterPro" id="IPR023753">
    <property type="entry name" value="FAD/NAD-binding_dom"/>
</dbReference>
<sequence>MNAAQDTTGPSPTDDSTRAALLVIGGGPAGLAAATAYRDHGGQGEVVLVSDDDTAPYLRPPLSKDYLQGETAEPDLALAPESDYAEKSITLRLDTMVTAISADEGRARLSDGTQIAFDRCVIATGNAPVTLPVPGADDPRVAYLRSLEQARRLREEAGTARSAVVVGSGFIGCEAAVTLARRGLEVTVCSTEEIPQAQRLGTDAGERIAGWLREEGVRLLGGVEVTAITDGRRVELDEGGPLEADLVLVAAGATPRSTLAVAAGIPAEQGRVLVDEHMASEVPRVFAAGDVAMAYNTGAGRHLAVEHWGEAEAMGTIAGTTAAGGDASWDSPPGFWTVIGDHTLKYAAWGDGYDRAELVDHGDGAFTVWYSTDGVLVGVATHDADDDYESGGQAVLRGDRADPAVSAGTGS</sequence>
<dbReference type="Gene3D" id="3.30.390.30">
    <property type="match status" value="1"/>
</dbReference>
<accession>A0A4Q7UYT0</accession>
<dbReference type="Pfam" id="PF07992">
    <property type="entry name" value="Pyr_redox_2"/>
    <property type="match status" value="1"/>
</dbReference>
<dbReference type="InterPro" id="IPR036188">
    <property type="entry name" value="FAD/NAD-bd_sf"/>
</dbReference>
<dbReference type="PANTHER" id="PTHR43557">
    <property type="entry name" value="APOPTOSIS-INDUCING FACTOR 1"/>
    <property type="match status" value="1"/>
</dbReference>
<dbReference type="AlphaFoldDB" id="A0A4Q7UYT0"/>
<keyword evidence="3" id="KW-0274">FAD</keyword>
<dbReference type="PRINTS" id="PR00368">
    <property type="entry name" value="FADPNR"/>
</dbReference>
<evidence type="ECO:0000313" key="8">
    <source>
        <dbReference type="Proteomes" id="UP000291591"/>
    </source>
</evidence>
<dbReference type="RefSeq" id="WP_207223600.1">
    <property type="nucleotide sequence ID" value="NZ_SHKL01000001.1"/>
</dbReference>
<dbReference type="Gene3D" id="3.50.50.60">
    <property type="entry name" value="FAD/NAD(P)-binding domain"/>
    <property type="match status" value="2"/>
</dbReference>
<dbReference type="InterPro" id="IPR050446">
    <property type="entry name" value="FAD-oxidoreductase/Apoptosis"/>
</dbReference>
<evidence type="ECO:0000259" key="6">
    <source>
        <dbReference type="Pfam" id="PF07992"/>
    </source>
</evidence>
<keyword evidence="2" id="KW-0285">Flavoprotein</keyword>
<dbReference type="GO" id="GO:0016651">
    <property type="term" value="F:oxidoreductase activity, acting on NAD(P)H"/>
    <property type="evidence" value="ECO:0007669"/>
    <property type="project" value="TreeGrafter"/>
</dbReference>
<gene>
    <name evidence="7" type="ORF">EV383_4162</name>
</gene>
<evidence type="ECO:0000313" key="7">
    <source>
        <dbReference type="EMBL" id="RZT87252.1"/>
    </source>
</evidence>
<comment type="cofactor">
    <cofactor evidence="1">
        <name>FAD</name>
        <dbReference type="ChEBI" id="CHEBI:57692"/>
    </cofactor>
</comment>
<evidence type="ECO:0000256" key="4">
    <source>
        <dbReference type="ARBA" id="ARBA00023002"/>
    </source>
</evidence>